<evidence type="ECO:0000313" key="2">
    <source>
        <dbReference type="EMBL" id="ONM48208.1"/>
    </source>
</evidence>
<proteinExistence type="predicted"/>
<dbReference type="GO" id="GO:0051537">
    <property type="term" value="F:2 iron, 2 sulfur cluster binding"/>
    <property type="evidence" value="ECO:0007669"/>
    <property type="project" value="InterPro"/>
</dbReference>
<dbReference type="STRING" id="1538463.B0T36_17675"/>
<feature type="domain" description="Ferric siderophore reductase C-terminal" evidence="1">
    <location>
        <begin position="202"/>
        <end position="222"/>
    </location>
</feature>
<keyword evidence="3" id="KW-1185">Reference proteome</keyword>
<dbReference type="EMBL" id="MUMY01000011">
    <property type="protein sequence ID" value="ONM48208.1"/>
    <property type="molecule type" value="Genomic_DNA"/>
</dbReference>
<dbReference type="Proteomes" id="UP000188836">
    <property type="component" value="Unassembled WGS sequence"/>
</dbReference>
<gene>
    <name evidence="2" type="ORF">B0T46_13715</name>
</gene>
<dbReference type="AlphaFoldDB" id="A0A1V2TFI0"/>
<name>A0A1V2TFI0_9NOCA</name>
<dbReference type="InterPro" id="IPR024726">
    <property type="entry name" value="FhuF_C"/>
</dbReference>
<protein>
    <recommendedName>
        <fullName evidence="1">Ferric siderophore reductase C-terminal domain-containing protein</fullName>
    </recommendedName>
</protein>
<evidence type="ECO:0000313" key="3">
    <source>
        <dbReference type="Proteomes" id="UP000188836"/>
    </source>
</evidence>
<evidence type="ECO:0000259" key="1">
    <source>
        <dbReference type="Pfam" id="PF11575"/>
    </source>
</evidence>
<sequence length="238" mass="25020">MVAALTDAYTVAAAALGDFAATIDIPSASLPGTLLTDPAWLADRVADTGRRWDCADPRTNGTLWWYSASSTFVAAPLAMLLTTGYAPDPDPTRLRISLRDYGYLAAVRSDRLLGSVDELAPALHAACAAIIVPLSAVSGAAPRALWAIVSDSIANRALGIGRETGRVADGCALAAALSAPPLLPPRYIDLTSPAGQRRFVRRSSCCLIYLATDSDKCSSCPRRSPADRETALLRHVPG</sequence>
<comment type="caution">
    <text evidence="2">The sequence shown here is derived from an EMBL/GenBank/DDBJ whole genome shotgun (WGS) entry which is preliminary data.</text>
</comment>
<reference evidence="2 3" key="1">
    <citation type="journal article" date="2016" name="Antonie Van Leeuwenhoek">
        <title>Nocardia donostiensis sp. nov., isolated from human respiratory specimens.</title>
        <authorList>
            <person name="Ercibengoa M."/>
            <person name="Bell M."/>
            <person name="Marimon J.M."/>
            <person name="Humrighouse B."/>
            <person name="Klenk H.P."/>
            <person name="Potter G."/>
            <person name="Perez-Trallero E."/>
        </authorList>
    </citation>
    <scope>NUCLEOTIDE SEQUENCE [LARGE SCALE GENOMIC DNA]</scope>
    <source>
        <strain evidence="2 3">X1655</strain>
    </source>
</reference>
<organism evidence="2 3">
    <name type="scientific">Nocardia donostiensis</name>
    <dbReference type="NCBI Taxonomy" id="1538463"/>
    <lineage>
        <taxon>Bacteria</taxon>
        <taxon>Bacillati</taxon>
        <taxon>Actinomycetota</taxon>
        <taxon>Actinomycetes</taxon>
        <taxon>Mycobacteriales</taxon>
        <taxon>Nocardiaceae</taxon>
        <taxon>Nocardia</taxon>
    </lineage>
</organism>
<accession>A0A1V2TFI0</accession>
<dbReference type="Pfam" id="PF11575">
    <property type="entry name" value="FhuF_C"/>
    <property type="match status" value="1"/>
</dbReference>